<evidence type="ECO:0000313" key="3">
    <source>
        <dbReference type="Proteomes" id="UP001396646"/>
    </source>
</evidence>
<comment type="caution">
    <text evidence="2">The sequence shown here is derived from an EMBL/GenBank/DDBJ whole genome shotgun (WGS) entry which is preliminary data.</text>
</comment>
<dbReference type="EMBL" id="JBCAUS010000007">
    <property type="protein sequence ID" value="MEL4306382.1"/>
    <property type="molecule type" value="Genomic_DNA"/>
</dbReference>
<organism evidence="2 3">
    <name type="scientific">Methanococcoides cohabitans</name>
    <dbReference type="NCBI Taxonomy" id="3136559"/>
    <lineage>
        <taxon>Archaea</taxon>
        <taxon>Methanobacteriati</taxon>
        <taxon>Methanobacteriota</taxon>
        <taxon>Stenosarchaea group</taxon>
        <taxon>Methanomicrobia</taxon>
        <taxon>Methanosarcinales</taxon>
        <taxon>Methanosarcinaceae</taxon>
        <taxon>Methanococcoides</taxon>
    </lineage>
</organism>
<keyword evidence="1" id="KW-0472">Membrane</keyword>
<dbReference type="RefSeq" id="WP_342127979.1">
    <property type="nucleotide sequence ID" value="NZ_JBCAUS010000007.1"/>
</dbReference>
<feature type="transmembrane region" description="Helical" evidence="1">
    <location>
        <begin position="20"/>
        <end position="44"/>
    </location>
</feature>
<keyword evidence="3" id="KW-1185">Reference proteome</keyword>
<feature type="transmembrane region" description="Helical" evidence="1">
    <location>
        <begin position="84"/>
        <end position="106"/>
    </location>
</feature>
<feature type="transmembrane region" description="Helical" evidence="1">
    <location>
        <begin position="50"/>
        <end position="72"/>
    </location>
</feature>
<dbReference type="Proteomes" id="UP001396646">
    <property type="component" value="Unassembled WGS sequence"/>
</dbReference>
<keyword evidence="1" id="KW-1133">Transmembrane helix</keyword>
<reference evidence="2 3" key="1">
    <citation type="submission" date="2024-04" db="EMBL/GenBank/DDBJ databases">
        <title>Methanococcoides sp. LMO-2.</title>
        <authorList>
            <person name="Liang L."/>
        </authorList>
    </citation>
    <scope>NUCLEOTIDE SEQUENCE [LARGE SCALE GENOMIC DNA]</scope>
    <source>
        <strain evidence="2 3">LMO-2</strain>
    </source>
</reference>
<gene>
    <name evidence="2" type="ORF">WOA13_11190</name>
</gene>
<feature type="transmembrane region" description="Helical" evidence="1">
    <location>
        <begin position="276"/>
        <end position="300"/>
    </location>
</feature>
<feature type="transmembrane region" description="Helical" evidence="1">
    <location>
        <begin position="186"/>
        <end position="211"/>
    </location>
</feature>
<keyword evidence="1" id="KW-0812">Transmembrane</keyword>
<proteinExistence type="predicted"/>
<sequence length="337" mass="38333">MSLFSEFVSKAKKKMPLEALLFFLYHIWLSVIGLTMIVVIGTGIQYGLHTYTLVVTLGLFVLFFVPIAAIGQNIVKNMKDVRRVWCGIPLLIVGIIQTVAAIIGHAKVMVYETHPDSLIYALMSPIQRFAQIAIDPIIEDIFYMGFPYNQLPLIIFYIILLPLSLFIYLLPSIGYDRMRITKEMKLIALLPFLCIAIPVIIQTIRMSLGLIDEIMIKFFWVEISSNIIRIGFLLMPVLGILYIKHYNKMSRVLWKNPKISAILNFKRLVCKEKNPVKVALVLILGMVILLAAVVAVINITTNPWFDDAKMTIHNHDSIGHNIKLEIIDRSGDLLHNE</sequence>
<feature type="transmembrane region" description="Helical" evidence="1">
    <location>
        <begin position="154"/>
        <end position="174"/>
    </location>
</feature>
<accession>A0ABU9KVP1</accession>
<evidence type="ECO:0000256" key="1">
    <source>
        <dbReference type="SAM" id="Phobius"/>
    </source>
</evidence>
<name>A0ABU9KVP1_9EURY</name>
<evidence type="ECO:0000313" key="2">
    <source>
        <dbReference type="EMBL" id="MEL4306382.1"/>
    </source>
</evidence>
<protein>
    <submittedName>
        <fullName evidence="2">Uncharacterized protein</fullName>
    </submittedName>
</protein>
<feature type="transmembrane region" description="Helical" evidence="1">
    <location>
        <begin position="223"/>
        <end position="243"/>
    </location>
</feature>